<sequence>MSIEELNKRYVGLNISINDKNFTVHKIEEFKNGVKVFIKEINSGKVIIISRNGEPIVLGIKECEDFLLGYRS</sequence>
<dbReference type="AlphaFoldDB" id="A0A1W1CYZ3"/>
<name>A0A1W1CYZ3_9ZZZZ</name>
<dbReference type="EMBL" id="FPHM01000183">
    <property type="protein sequence ID" value="SFV70953.1"/>
    <property type="molecule type" value="Genomic_DNA"/>
</dbReference>
<reference evidence="1" key="1">
    <citation type="submission" date="2016-10" db="EMBL/GenBank/DDBJ databases">
        <authorList>
            <person name="de Groot N.N."/>
        </authorList>
    </citation>
    <scope>NUCLEOTIDE SEQUENCE</scope>
</reference>
<organism evidence="1">
    <name type="scientific">hydrothermal vent metagenome</name>
    <dbReference type="NCBI Taxonomy" id="652676"/>
    <lineage>
        <taxon>unclassified sequences</taxon>
        <taxon>metagenomes</taxon>
        <taxon>ecological metagenomes</taxon>
    </lineage>
</organism>
<gene>
    <name evidence="1" type="ORF">MNB_SV-13-623</name>
</gene>
<accession>A0A1W1CYZ3</accession>
<protein>
    <submittedName>
        <fullName evidence="1">Uncharacterized protein</fullName>
    </submittedName>
</protein>
<evidence type="ECO:0000313" key="1">
    <source>
        <dbReference type="EMBL" id="SFV70953.1"/>
    </source>
</evidence>
<proteinExistence type="predicted"/>